<name>A0ABW4C2G1_9LACO</name>
<reference evidence="3" key="1">
    <citation type="journal article" date="2019" name="Int. J. Syst. Evol. Microbiol.">
        <title>The Global Catalogue of Microorganisms (GCM) 10K type strain sequencing project: providing services to taxonomists for standard genome sequencing and annotation.</title>
        <authorList>
            <consortium name="The Broad Institute Genomics Platform"/>
            <consortium name="The Broad Institute Genome Sequencing Center for Infectious Disease"/>
            <person name="Wu L."/>
            <person name="Ma J."/>
        </authorList>
    </citation>
    <scope>NUCLEOTIDE SEQUENCE [LARGE SCALE GENOMIC DNA]</scope>
    <source>
        <strain evidence="3">CCM 8931</strain>
    </source>
</reference>
<gene>
    <name evidence="2" type="ORF">ACFQ5L_10640</name>
</gene>
<feature type="signal peptide" evidence="1">
    <location>
        <begin position="1"/>
        <end position="18"/>
    </location>
</feature>
<organism evidence="2 3">
    <name type="scientific">Lactiplantibacillus songbeiensis</name>
    <dbReference type="NCBI Taxonomy" id="2559920"/>
    <lineage>
        <taxon>Bacteria</taxon>
        <taxon>Bacillati</taxon>
        <taxon>Bacillota</taxon>
        <taxon>Bacilli</taxon>
        <taxon>Lactobacillales</taxon>
        <taxon>Lactobacillaceae</taxon>
        <taxon>Lactiplantibacillus</taxon>
    </lineage>
</organism>
<protein>
    <submittedName>
        <fullName evidence="2">Uncharacterized protein</fullName>
    </submittedName>
</protein>
<proteinExistence type="predicted"/>
<feature type="chain" id="PRO_5047541384" evidence="1">
    <location>
        <begin position="19"/>
        <end position="178"/>
    </location>
</feature>
<evidence type="ECO:0000313" key="3">
    <source>
        <dbReference type="Proteomes" id="UP001597188"/>
    </source>
</evidence>
<evidence type="ECO:0000256" key="1">
    <source>
        <dbReference type="SAM" id="SignalP"/>
    </source>
</evidence>
<dbReference type="EMBL" id="JBHTOJ010000039">
    <property type="protein sequence ID" value="MFD1421396.1"/>
    <property type="molecule type" value="Genomic_DNA"/>
</dbReference>
<accession>A0ABW4C2G1</accession>
<keyword evidence="3" id="KW-1185">Reference proteome</keyword>
<comment type="caution">
    <text evidence="2">The sequence shown here is derived from an EMBL/GenBank/DDBJ whole genome shotgun (WGS) entry which is preliminary data.</text>
</comment>
<dbReference type="Proteomes" id="UP001597188">
    <property type="component" value="Unassembled WGS sequence"/>
</dbReference>
<dbReference type="RefSeq" id="WP_137636107.1">
    <property type="nucleotide sequence ID" value="NZ_BJDL01000033.1"/>
</dbReference>
<keyword evidence="1" id="KW-0732">Signal</keyword>
<sequence>MKKLISSLILCISVFGIAVCLNNVNVSASRHSSVVTKKVSKRKTVSKKKKAKKYGYKLTNLKAKIVPYKVKKGTKINLVEVTGELKVSKKSLAKKYEVTGMNYVTCDGEWTDDVSKDNTFATMELGVLKRTKTTLFSKSSPKHVWVTAISDTGGDYTTKYGFYKLSATRKVAVKQAKR</sequence>
<evidence type="ECO:0000313" key="2">
    <source>
        <dbReference type="EMBL" id="MFD1421396.1"/>
    </source>
</evidence>